<evidence type="ECO:0000313" key="2">
    <source>
        <dbReference type="Proteomes" id="UP000198866"/>
    </source>
</evidence>
<dbReference type="EMBL" id="FNYE01000004">
    <property type="protein sequence ID" value="SEI81405.1"/>
    <property type="molecule type" value="Genomic_DNA"/>
</dbReference>
<dbReference type="AlphaFoldDB" id="A0A1H6TYW1"/>
<dbReference type="RefSeq" id="WP_090864530.1">
    <property type="nucleotide sequence ID" value="NZ_FNYE01000004.1"/>
</dbReference>
<gene>
    <name evidence="1" type="ORF">SAMN05192539_1004191</name>
</gene>
<evidence type="ECO:0000313" key="1">
    <source>
        <dbReference type="EMBL" id="SEI81405.1"/>
    </source>
</evidence>
<organism evidence="1 2">
    <name type="scientific">Paraburkholderia diazotrophica</name>
    <dbReference type="NCBI Taxonomy" id="667676"/>
    <lineage>
        <taxon>Bacteria</taxon>
        <taxon>Pseudomonadati</taxon>
        <taxon>Pseudomonadota</taxon>
        <taxon>Betaproteobacteria</taxon>
        <taxon>Burkholderiales</taxon>
        <taxon>Burkholderiaceae</taxon>
        <taxon>Paraburkholderia</taxon>
    </lineage>
</organism>
<proteinExistence type="predicted"/>
<reference evidence="2" key="1">
    <citation type="submission" date="2016-10" db="EMBL/GenBank/DDBJ databases">
        <authorList>
            <person name="Varghese N."/>
            <person name="Submissions S."/>
        </authorList>
    </citation>
    <scope>NUCLEOTIDE SEQUENCE [LARGE SCALE GENOMIC DNA]</scope>
    <source>
        <strain evidence="2">LMG 26031</strain>
    </source>
</reference>
<accession>A0A1H6TYW1</accession>
<sequence length="189" mass="21449">MARPSHPERARALIEIRRHIGEYGAVEGPRKARERFPGVGKMTWLAWVRQVRDEDSDMAAEAARLVPRPDAPLPPLTDHHRAATRQAIDFFGEMAAMVDDAKLLADYSVVVDDNGRRRVKNPVTLALANRMRATNINLAMRHSELVWDVSRMQAMFDELIDAISDIDQDVATRVINAMRGVSEKWNIRQ</sequence>
<dbReference type="Proteomes" id="UP000198866">
    <property type="component" value="Unassembled WGS sequence"/>
</dbReference>
<keyword evidence="2" id="KW-1185">Reference proteome</keyword>
<dbReference type="OrthoDB" id="9154522at2"/>
<protein>
    <submittedName>
        <fullName evidence="1">Uncharacterized protein</fullName>
    </submittedName>
</protein>
<name>A0A1H6TYW1_9BURK</name>